<dbReference type="Proteomes" id="UP000663880">
    <property type="component" value="Unassembled WGS sequence"/>
</dbReference>
<sequence>MKSFLPLFAVVRELTVLEGRVNNRIYLGASTFSVGLCGIVALVLKCHQAEAFKKCFHKHGPLLVELKNKPRGRLVSTVDNDELKAIVKADPTKSTAELAAYLGASVKTTLKHFRQIGNIKKLDKLVPDQLSDQQRDLRVDACIAYEEDGDCLMDQCQTCTSQLLTE</sequence>
<evidence type="ECO:0000313" key="3">
    <source>
        <dbReference type="Proteomes" id="UP000663880"/>
    </source>
</evidence>
<evidence type="ECO:0000313" key="2">
    <source>
        <dbReference type="EMBL" id="CAF4921748.1"/>
    </source>
</evidence>
<dbReference type="OrthoDB" id="616263at2759"/>
<gene>
    <name evidence="2" type="ORF">PMACD_LOCUS13093</name>
</gene>
<accession>A0A821WF06</accession>
<dbReference type="AlphaFoldDB" id="A0A821WF06"/>
<comment type="caution">
    <text evidence="2">The sequence shown here is derived from an EMBL/GenBank/DDBJ whole genome shotgun (WGS) entry which is preliminary data.</text>
</comment>
<proteinExistence type="predicted"/>
<keyword evidence="3" id="KW-1185">Reference proteome</keyword>
<protein>
    <recommendedName>
        <fullName evidence="4">Mos1 transposase HTH domain-containing protein</fullName>
    </recommendedName>
</protein>
<reference evidence="2" key="1">
    <citation type="submission" date="2021-02" db="EMBL/GenBank/DDBJ databases">
        <authorList>
            <person name="Steward A R."/>
        </authorList>
    </citation>
    <scope>NUCLEOTIDE SEQUENCE</scope>
</reference>
<evidence type="ECO:0008006" key="4">
    <source>
        <dbReference type="Google" id="ProtNLM"/>
    </source>
</evidence>
<organism evidence="2 3">
    <name type="scientific">Pieris macdunnoughi</name>
    <dbReference type="NCBI Taxonomy" id="345717"/>
    <lineage>
        <taxon>Eukaryota</taxon>
        <taxon>Metazoa</taxon>
        <taxon>Ecdysozoa</taxon>
        <taxon>Arthropoda</taxon>
        <taxon>Hexapoda</taxon>
        <taxon>Insecta</taxon>
        <taxon>Pterygota</taxon>
        <taxon>Neoptera</taxon>
        <taxon>Endopterygota</taxon>
        <taxon>Lepidoptera</taxon>
        <taxon>Glossata</taxon>
        <taxon>Ditrysia</taxon>
        <taxon>Papilionoidea</taxon>
        <taxon>Pieridae</taxon>
        <taxon>Pierinae</taxon>
        <taxon>Pieris</taxon>
    </lineage>
</organism>
<evidence type="ECO:0000256" key="1">
    <source>
        <dbReference type="SAM" id="Phobius"/>
    </source>
</evidence>
<keyword evidence="1" id="KW-0812">Transmembrane</keyword>
<dbReference type="EMBL" id="CAJOBZ010000058">
    <property type="protein sequence ID" value="CAF4921748.1"/>
    <property type="molecule type" value="Genomic_DNA"/>
</dbReference>
<keyword evidence="1" id="KW-1133">Transmembrane helix</keyword>
<name>A0A821WF06_9NEOP</name>
<keyword evidence="1" id="KW-0472">Membrane</keyword>
<feature type="transmembrane region" description="Helical" evidence="1">
    <location>
        <begin position="25"/>
        <end position="44"/>
    </location>
</feature>